<gene>
    <name evidence="1" type="ORF">PUN28_003003</name>
</gene>
<name>A0AAW2GX04_9HYME</name>
<evidence type="ECO:0000313" key="1">
    <source>
        <dbReference type="EMBL" id="KAL0131846.1"/>
    </source>
</evidence>
<dbReference type="EMBL" id="JADYXP020000002">
    <property type="protein sequence ID" value="KAL0131846.1"/>
    <property type="molecule type" value="Genomic_DNA"/>
</dbReference>
<dbReference type="Proteomes" id="UP001430953">
    <property type="component" value="Unassembled WGS sequence"/>
</dbReference>
<reference evidence="1 2" key="1">
    <citation type="submission" date="2023-03" db="EMBL/GenBank/DDBJ databases">
        <title>High recombination rates correlate with genetic variation in Cardiocondyla obscurior ants.</title>
        <authorList>
            <person name="Errbii M."/>
        </authorList>
    </citation>
    <scope>NUCLEOTIDE SEQUENCE [LARGE SCALE GENOMIC DNA]</scope>
    <source>
        <strain evidence="1">Alpha-2009</strain>
        <tissue evidence="1">Whole body</tissue>
    </source>
</reference>
<organism evidence="1 2">
    <name type="scientific">Cardiocondyla obscurior</name>
    <dbReference type="NCBI Taxonomy" id="286306"/>
    <lineage>
        <taxon>Eukaryota</taxon>
        <taxon>Metazoa</taxon>
        <taxon>Ecdysozoa</taxon>
        <taxon>Arthropoda</taxon>
        <taxon>Hexapoda</taxon>
        <taxon>Insecta</taxon>
        <taxon>Pterygota</taxon>
        <taxon>Neoptera</taxon>
        <taxon>Endopterygota</taxon>
        <taxon>Hymenoptera</taxon>
        <taxon>Apocrita</taxon>
        <taxon>Aculeata</taxon>
        <taxon>Formicoidea</taxon>
        <taxon>Formicidae</taxon>
        <taxon>Myrmicinae</taxon>
        <taxon>Cardiocondyla</taxon>
    </lineage>
</organism>
<proteinExistence type="predicted"/>
<sequence>MHYSIEHQFPVNEFVKGTAPHKQEPGESTAGGTGDLVLIRDRHFLSIQEHRANMRDKIWFQYSNIREFYFSFLLCNHYFKVDCCIEMGSYSDAEDKHSLF</sequence>
<accession>A0AAW2GX04</accession>
<comment type="caution">
    <text evidence="1">The sequence shown here is derived from an EMBL/GenBank/DDBJ whole genome shotgun (WGS) entry which is preliminary data.</text>
</comment>
<dbReference type="AlphaFoldDB" id="A0AAW2GX04"/>
<protein>
    <submittedName>
        <fullName evidence="1">Uncharacterized protein</fullName>
    </submittedName>
</protein>
<evidence type="ECO:0000313" key="2">
    <source>
        <dbReference type="Proteomes" id="UP001430953"/>
    </source>
</evidence>
<keyword evidence="2" id="KW-1185">Reference proteome</keyword>